<dbReference type="Pfam" id="PF17852">
    <property type="entry name" value="Dynein_AAA_lid"/>
    <property type="match status" value="1"/>
</dbReference>
<feature type="domain" description="Dynein heavy chain 3 AAA+ lid" evidence="22">
    <location>
        <begin position="2120"/>
        <end position="2214"/>
    </location>
</feature>
<feature type="domain" description="Dynein heavy chain hydrolytic ATP-binding dynein motor region" evidence="17">
    <location>
        <begin position="1258"/>
        <end position="1584"/>
    </location>
</feature>
<dbReference type="InterPro" id="IPR004273">
    <property type="entry name" value="Dynein_heavy_D6_P-loop"/>
</dbReference>
<feature type="domain" description="Dynein heavy chain C-terminal" evidence="24">
    <location>
        <begin position="3689"/>
        <end position="3989"/>
    </location>
</feature>
<keyword evidence="10" id="KW-0505">Motor protein</keyword>
<protein>
    <submittedName>
        <fullName evidence="25">Dynein heavy chain</fullName>
    </submittedName>
</protein>
<evidence type="ECO:0000256" key="1">
    <source>
        <dbReference type="ARBA" id="ARBA00004430"/>
    </source>
</evidence>
<dbReference type="InterPro" id="IPR041658">
    <property type="entry name" value="AAA_lid_11"/>
</dbReference>
<keyword evidence="8 13" id="KW-0175">Coiled coil</keyword>
<dbReference type="Pfam" id="PF12780">
    <property type="entry name" value="AAA_8"/>
    <property type="match status" value="1"/>
</dbReference>
<evidence type="ECO:0000259" key="20">
    <source>
        <dbReference type="Pfam" id="PF12781"/>
    </source>
</evidence>
<dbReference type="Pfam" id="PF12774">
    <property type="entry name" value="AAA_6"/>
    <property type="match status" value="1"/>
</dbReference>
<dbReference type="InterPro" id="IPR042222">
    <property type="entry name" value="Dynein_2_N"/>
</dbReference>
<dbReference type="Gene3D" id="6.10.140.1060">
    <property type="match status" value="1"/>
</dbReference>
<reference evidence="25 26" key="1">
    <citation type="submission" date="2023-09" db="EMBL/GenBank/DDBJ databases">
        <title>Nesidiocoris tenuis whole genome shotgun sequence.</title>
        <authorList>
            <person name="Shibata T."/>
            <person name="Shimoda M."/>
            <person name="Kobayashi T."/>
            <person name="Uehara T."/>
        </authorList>
    </citation>
    <scope>NUCLEOTIDE SEQUENCE [LARGE SCALE GENOMIC DNA]</scope>
    <source>
        <strain evidence="25 26">Japan</strain>
    </source>
</reference>
<keyword evidence="9" id="KW-0969">Cilium</keyword>
<dbReference type="EMBL" id="AP028911">
    <property type="protein sequence ID" value="BES92706.1"/>
    <property type="molecule type" value="Genomic_DNA"/>
</dbReference>
<dbReference type="InterPro" id="IPR043157">
    <property type="entry name" value="Dynein_AAA1S"/>
</dbReference>
<evidence type="ECO:0000256" key="10">
    <source>
        <dbReference type="ARBA" id="ARBA00023175"/>
    </source>
</evidence>
<dbReference type="Pfam" id="PF17857">
    <property type="entry name" value="AAA_lid_1"/>
    <property type="match status" value="1"/>
</dbReference>
<dbReference type="Pfam" id="PF03028">
    <property type="entry name" value="Dynein_heavy"/>
    <property type="match status" value="1"/>
</dbReference>
<dbReference type="Proteomes" id="UP001307889">
    <property type="component" value="Chromosome 3"/>
</dbReference>
<evidence type="ECO:0000256" key="11">
    <source>
        <dbReference type="ARBA" id="ARBA00023212"/>
    </source>
</evidence>
<gene>
    <name evidence="25" type="ORF">NTJ_05515</name>
</gene>
<dbReference type="Gene3D" id="3.40.50.300">
    <property type="entry name" value="P-loop containing nucleotide triphosphate hydrolases"/>
    <property type="match status" value="5"/>
</dbReference>
<dbReference type="InterPro" id="IPR024317">
    <property type="entry name" value="Dynein_heavy_chain_D4_dom"/>
</dbReference>
<evidence type="ECO:0000256" key="7">
    <source>
        <dbReference type="ARBA" id="ARBA00023017"/>
    </source>
</evidence>
<feature type="domain" description="Dynein heavy chain AAA lid" evidence="23">
    <location>
        <begin position="3542"/>
        <end position="3682"/>
    </location>
</feature>
<evidence type="ECO:0000259" key="24">
    <source>
        <dbReference type="Pfam" id="PF18199"/>
    </source>
</evidence>
<dbReference type="PANTHER" id="PTHR22878">
    <property type="entry name" value="DYNEIN HEAVY CHAIN 6, AXONEMAL-LIKE-RELATED"/>
    <property type="match status" value="1"/>
</dbReference>
<comment type="similarity">
    <text evidence="2">Belongs to the dynein heavy chain family.</text>
</comment>
<dbReference type="Pfam" id="PF12775">
    <property type="entry name" value="AAA_7"/>
    <property type="match status" value="1"/>
</dbReference>
<dbReference type="Gene3D" id="1.10.287.2620">
    <property type="match status" value="1"/>
</dbReference>
<evidence type="ECO:0000256" key="3">
    <source>
        <dbReference type="ARBA" id="ARBA00022490"/>
    </source>
</evidence>
<feature type="domain" description="Dynein heavy chain linker" evidence="16">
    <location>
        <begin position="726"/>
        <end position="1129"/>
    </location>
</feature>
<dbReference type="InterPro" id="IPR024743">
    <property type="entry name" value="Dynein_HC_stalk"/>
</dbReference>
<dbReference type="Gene3D" id="1.10.8.710">
    <property type="match status" value="1"/>
</dbReference>
<evidence type="ECO:0000256" key="9">
    <source>
        <dbReference type="ARBA" id="ARBA00023069"/>
    </source>
</evidence>
<dbReference type="InterPro" id="IPR042219">
    <property type="entry name" value="AAA_lid_11_sf"/>
</dbReference>
<evidence type="ECO:0000256" key="8">
    <source>
        <dbReference type="ARBA" id="ARBA00023054"/>
    </source>
</evidence>
<dbReference type="InterPro" id="IPR035706">
    <property type="entry name" value="AAA_9"/>
</dbReference>
<feature type="domain" description="Dynein heavy chain AAA module D4" evidence="19">
    <location>
        <begin position="2278"/>
        <end position="2539"/>
    </location>
</feature>
<dbReference type="InterPro" id="IPR042228">
    <property type="entry name" value="Dynein_linker_3"/>
</dbReference>
<feature type="domain" description="Dynein heavy chain AAA 5 extension" evidence="21">
    <location>
        <begin position="1751"/>
        <end position="1900"/>
    </location>
</feature>
<feature type="compositionally biased region" description="Basic and acidic residues" evidence="14">
    <location>
        <begin position="72"/>
        <end position="81"/>
    </location>
</feature>
<evidence type="ECO:0000259" key="22">
    <source>
        <dbReference type="Pfam" id="PF17857"/>
    </source>
</evidence>
<dbReference type="InterPro" id="IPR043160">
    <property type="entry name" value="Dynein_C_barrel"/>
</dbReference>
<evidence type="ECO:0000256" key="12">
    <source>
        <dbReference type="ARBA" id="ARBA00023273"/>
    </source>
</evidence>
<dbReference type="Gene3D" id="1.10.8.720">
    <property type="entry name" value="Region D6 of dynein motor"/>
    <property type="match status" value="1"/>
</dbReference>
<name>A0ABN7AKD0_9HEMI</name>
<keyword evidence="6" id="KW-0067">ATP-binding</keyword>
<dbReference type="Gene3D" id="1.10.472.130">
    <property type="match status" value="1"/>
</dbReference>
<dbReference type="Pfam" id="PF08393">
    <property type="entry name" value="DHC_N2"/>
    <property type="match status" value="1"/>
</dbReference>
<evidence type="ECO:0000313" key="25">
    <source>
        <dbReference type="EMBL" id="BES92706.1"/>
    </source>
</evidence>
<organism evidence="25 26">
    <name type="scientific">Nesidiocoris tenuis</name>
    <dbReference type="NCBI Taxonomy" id="355587"/>
    <lineage>
        <taxon>Eukaryota</taxon>
        <taxon>Metazoa</taxon>
        <taxon>Ecdysozoa</taxon>
        <taxon>Arthropoda</taxon>
        <taxon>Hexapoda</taxon>
        <taxon>Insecta</taxon>
        <taxon>Pterygota</taxon>
        <taxon>Neoptera</taxon>
        <taxon>Paraneoptera</taxon>
        <taxon>Hemiptera</taxon>
        <taxon>Heteroptera</taxon>
        <taxon>Panheteroptera</taxon>
        <taxon>Cimicomorpha</taxon>
        <taxon>Miridae</taxon>
        <taxon>Dicyphina</taxon>
        <taxon>Nesidiocoris</taxon>
    </lineage>
</organism>
<comment type="subcellular location">
    <subcellularLocation>
        <location evidence="1">Cytoplasm</location>
        <location evidence="1">Cytoskeleton</location>
        <location evidence="1">Cilium axoneme</location>
    </subcellularLocation>
</comment>
<evidence type="ECO:0000259" key="17">
    <source>
        <dbReference type="Pfam" id="PF12774"/>
    </source>
</evidence>
<dbReference type="Gene3D" id="3.10.490.20">
    <property type="match status" value="1"/>
</dbReference>
<evidence type="ECO:0000256" key="4">
    <source>
        <dbReference type="ARBA" id="ARBA00022701"/>
    </source>
</evidence>
<dbReference type="Gene3D" id="1.20.920.20">
    <property type="match status" value="1"/>
</dbReference>
<keyword evidence="3" id="KW-0963">Cytoplasm</keyword>
<evidence type="ECO:0000256" key="14">
    <source>
        <dbReference type="SAM" id="MobiDB-lite"/>
    </source>
</evidence>
<dbReference type="SUPFAM" id="SSF52540">
    <property type="entry name" value="P-loop containing nucleoside triphosphate hydrolases"/>
    <property type="match status" value="4"/>
</dbReference>
<dbReference type="Gene3D" id="3.20.180.20">
    <property type="entry name" value="Dynein heavy chain, N-terminal domain 2"/>
    <property type="match status" value="1"/>
</dbReference>
<dbReference type="InterPro" id="IPR041466">
    <property type="entry name" value="Dynein_AAA5_ext"/>
</dbReference>
<sequence length="3993" mass="457505">MAKRKSSDDTPQLLGRAGQLYKNRLARHARDFDMDLFSIPKTVTAKPEDLYPEKPYPGRKTIKKSRASGASSKKEDKSKSYLKLRKEREEFRKRLVQIIVNKDLASGDVESLSAEEQRQILRYQYYIKYGVDTEHVSPIDHRWIGKILSMIPSHLKTNEEHLAEMFHEMEENYLHTVKKSVVDFVLQDPADVIVPPKQQRTSIEKEGLRPKKLKQNFVTCADKMTRNLFILNQLLIQIWNMWWDEYSTMRIISPKVLLEKRNQNLKWETVDKDSILPPKTPPFELEQFYRMCKEEISFTKNKLTTEWIMSIQEILLAGAKVGLIPDTRKNQLVSFYNCVASLMTLLLQQLILNSLEDFTNFLNDVDMGSNPGFYLNLTLRNKAMVYDPESKQFRNILVNILDKMVEGISEIPRIDCIIYLESEESMSYLNPVILPETIDRHRKSILNLLEHQDIGPQLRVHDFDQYIDLLNGDAHIEVETFLRAEHTLEDFKPMVKKYDNLVKEIPCELAFEVAMGMFTMKRHDIIDFLTKSAQNLKEMLTKRLISDYSEVCKTLGEEYENIAIKLMTEPPNTAGLMSLIKYREDVETRILQEMEIRLQRVMSYILFLSDYVPLTPPEMKQNTNTFIWYTKMPDVLHQNQKLIERKTIDFQEYLKQRTKQFIADLEKWLKQVEKFETYGNVDELDRYQSLASALDEKLTEAITTIDQFNEEERSFKWEESFYPMRKQIADKLAPFKKLYDNATEFINKHRQWTTSRIGTYDPEVIETETATYFRNIYKIEKQFTDLPEPRKLAEAVRQKIEKFKEHLPIVMTLGNPGLKDRHWEMISEIVGFPMSGDELTLEKVFEYGIEEYNARFETISDAATKENNLEKALEKMVNEWEPMEFTVLPYRDSGTYIISGVDEIQLLLDDHIVKTQTMKNSPYIKPFEDVILAWEAKLQLLQEILDEWLKVQMTWLYLEPIFSSPDIQQQMPEEGRKFSAVDKIWKDIMKTVLIDTHVMAVVEVEKMLERLKKSNALLEIIQRGLNDYLEKKRLYFPRFFFLSNDELLEILSETKDPTRVQPHLKKCFEGIAKLNFTEDLEVTTMISSEGEEVVLVDVIDTNLARGQVEKWLLLLEHDMKKSIHRKVAESIVAYPSKTRSEWVMDWPGQCVICVSQTFWTTEVHEAIQKKPNGLTKYRQYCTSEIEKIVELVRGKLSTQNRRTLGALVTIDVHARDTVAQLEKMKITTDNDFQWLSQLRYYWVDNNLVACMINSSLKYGYEYLGNSDRLVITPLTDRCYRTLIGALNLHLGGAPEGPAGTGKTETTKDLAKAVAKQCVVFNCSDGLDYIALGKFFKGLAASGAWACFDEFNRIDLEVLSVVAQQILTIQRGIISGNPKLLFEGTELELDPTCAVFITMNPGYAGRSELPDNLKALFRSVAMMVPDYALISEISLYSYGFVNARPLSVKIVATYKLCSEQLSSQHHYDYGMRAVKSVLIAAGNLKLKYPNEKEDIIMLRSINDVNIPKFLNHDLPLFGGITSDLFPGIVLPEPDYAILNSTSKEACRLANLQCTPFFLEKIQQIFEMMLVRHGFMIVGMPFSGKTCAYRMLAAALELIEEMGEMDEHKVEIIVINPKALTMGQLYGQFDEISHEWSDGVLAVSYRSFATSTNLNRKWLVFDGPVDAIWIENMNTVLDDNKKLCLMSGEIIQLAKTTNLIFEPMDLEVASPATVSRCGMIYMEPSSLGWECLITSWLTTLPLTINAQIKKMISQLFMRFAPLLFYLIQRCNLKQVFPNSESNMIKSSMNLFDCYLDDYNDDKYVEGLSDLDIRAQMEGVFFFSCIWGIGGTLDPSSREKFSDVFQGLLKKEFPAELKALYSFPANLIVDTMKPYIFVLPTTGTVFDYRYIKEGKGKWKPWADDLATAPPIPRDIPVNQIIVPTVETIRTMALLGLLVRHQKHTMFVGPTGTGKSVYVVDFLLKKVETETYKPLFINFSAQTTANQTQDIIMSKLDKRRKGVYGPPVGKKCVVFVDDLNMPLKEAYGAQPPIEILRQWLDHWTWYDRKEVVPIKLVDIQLVTAMDPPGGGKTVTPRFWRHFNMFVINEFNDDTMVTIFSKIMLWHLDTRGFSKDFDPCIEQIVGATLSIYKESLAQLLPTPAKSHYTFNLRDFSRVIQGVLLSVPEAMENLRAMKRLWVHEVLRVYYDRLVDDNDRDWLFNTLHIVCKDSLDEDMDQLFEHLCEPGVKVVTETEMRKLMYCDFANPKADQRHYIEVTDMNGLRSIVEGYLLEFNNMSKKPMNLVMFEFAIEHLSRICRIIKQPRSHALLVGVGGSGRQSLTRLASHIAEYDLFQLEITKTYNKNDWYEDIKNTLKKSGSTDQHMVFLFADTQIKEESFVEDINSLLNSGEVPNIFPLDEKAELCEKMRNIDRQRDKTQQTDGSPVALFNLFIQIVRDQLHVVLAFSPIGNHFRNRLRKFPAIVNCCTIDWFQPWPQDALLAVATRFLSSVELTDKERNACVDMCQSFHLSTQDLASEFLNRTGRPTYVTPTSYLELINTFKFLLDKKREEVMMGKKRYEGGLERLANAAAQVAVMEKELKALQPAIQEASAQVKVTMEKVEAEAEDVSKIETLVKADEEVAGEQARAAQAIKDECDENLAEAMPIMEAALAALNTLTTADITVVKAMKNPPKGVKMVMEAICVMKDVKPDRIPDPDGTGKMVEDYWGPSKRVLGDMKFLDGLMNFDKDNIPPRVIKNIQDRFLNNPEFDPDKVKAASTAAEGLCKWIIAISKYDKVAKVVAPKKIALAKAEEEYNVAMSALEVKRAELKKVQDKFAKLQQTLDENNSRFTRLQNEADQCSKKLQRADDLIKGLGGEQERWSATAKELGERYYTLTGDILVASGVVAYLGPFTMAFRNQQIQAWVAQVKSYDIVCTSDFSLAAIMGDPVEIRAWVIAGLPSDSYSVENAIIARNSRRYPLMIDPQGQANKWIKNMEKANKLNVIRMTQPDYTRVLENSIQLGLPVLMENIGEELDALLEPLLLKQTFKTGGATCIKLGESAVEYNPKFMFYITTKYRNPHYLPEIAVKVTLINFSITQTGLEDQLLGIVVAKDRPDLEAEKNQLIIQGAQNKKDLKELEDRILLTLSSSEGNILEDEQAVTDLSSSKVLSNEIQEKQASAEVTERAIDAARLEYVPIAVHSAVLFFSISNLANIDPMYQYSLVWFMNLYKAAIDNVDKAENVPDRINDLKDYFTYSLYINICRSLFEKDKLLFSLVLTANLMFEKGDLGQEEWMFLLTGGTGLDNPYPNPSSWLPSQSWDEICRLTHLPAFAGIKDHLQKNLTDWKRLFDSSEPHFEPLPLPYKDSLNDFQKLIVLRCIRIDKMIPGVQQLVEVKMGHKYIDPPPFDLQKAFNDSHCCIPLIFILTPGADPTATLLKFAEDLGFGGGKLNSLSLGQGQGPIAMKMIDEAVKNGSWVLLQNCHLAKSWMPQLEKVCEELTPESVHADFRLWLTSYPAEHFPILVLQNGVKMTNEPPKGLRANILRSLNSDPISNPDFFDGNSQPAAFKRLLFGLCFFHALIQERRKFGPLGWNIPYEFNETDLRISVLQLNMFLNQYEDVQYAALKYLTGECNYGGRVTDDWDRRTLNTILSKFYCPPIVQQEPIHYFDPSELYYCPNEETLEKFTDYVKDLPLITKPGIFGMNDNADIMKDKNETLQLLNGTLMTQETAKGGSSAAGTDKVVYDVTKDILQKLPPSFDIALAMEKYPTMYNQSMNTVLVQEMGRFNNLLRVIRNSLKDLQKAIKGEVLMSFDLEKVYHSVFIGKIPALWLKYSYPSLKPLGSYVNDFVQRLAFLQKWYEEGAPSIFWVSGFFFTQAFLTGAQQNFARKYKIPIDLLSFDFQVILPEKAQGTVEDGVYTTGLFVDGARFNHELMALDESLPKVLYDVLPYVWLKPIKKQELHVGSRYSSPVYKTAERRGVLSTTGHSTNFVIAMLLPSTKPSEHWILRGVALLCQLSQ</sequence>
<evidence type="ECO:0000256" key="13">
    <source>
        <dbReference type="SAM" id="Coils"/>
    </source>
</evidence>
<keyword evidence="11" id="KW-0206">Cytoskeleton</keyword>
<dbReference type="InterPro" id="IPR013602">
    <property type="entry name" value="Dynein_heavy_linker"/>
</dbReference>
<keyword evidence="5" id="KW-0547">Nucleotide-binding</keyword>
<dbReference type="PANTHER" id="PTHR22878:SF66">
    <property type="entry name" value="DYNEIN AXONEMAL HEAVY CHAIN 7"/>
    <property type="match status" value="1"/>
</dbReference>
<evidence type="ECO:0000256" key="6">
    <source>
        <dbReference type="ARBA" id="ARBA00022840"/>
    </source>
</evidence>
<feature type="coiled-coil region" evidence="13">
    <location>
        <begin position="2784"/>
        <end position="2846"/>
    </location>
</feature>
<dbReference type="InterPro" id="IPR027417">
    <property type="entry name" value="P-loop_NTPase"/>
</dbReference>
<evidence type="ECO:0000259" key="23">
    <source>
        <dbReference type="Pfam" id="PF18198"/>
    </source>
</evidence>
<dbReference type="Gene3D" id="1.20.58.1120">
    <property type="match status" value="1"/>
</dbReference>
<dbReference type="Pfam" id="PF12777">
    <property type="entry name" value="MT"/>
    <property type="match status" value="1"/>
</dbReference>
<dbReference type="InterPro" id="IPR041228">
    <property type="entry name" value="Dynein_C"/>
</dbReference>
<evidence type="ECO:0000256" key="2">
    <source>
        <dbReference type="ARBA" id="ARBA00008887"/>
    </source>
</evidence>
<dbReference type="InterPro" id="IPR026983">
    <property type="entry name" value="DHC"/>
</dbReference>
<evidence type="ECO:0000256" key="5">
    <source>
        <dbReference type="ARBA" id="ARBA00022741"/>
    </source>
</evidence>
<evidence type="ECO:0000259" key="21">
    <source>
        <dbReference type="Pfam" id="PF17852"/>
    </source>
</evidence>
<feature type="domain" description="Dynein heavy chain coiled coil stalk" evidence="18">
    <location>
        <begin position="2554"/>
        <end position="2898"/>
    </location>
</feature>
<accession>A0ABN7AKD0</accession>
<dbReference type="Pfam" id="PF12781">
    <property type="entry name" value="AAA_9"/>
    <property type="match status" value="1"/>
</dbReference>
<keyword evidence="7" id="KW-0243">Dynein</keyword>
<dbReference type="InterPro" id="IPR041589">
    <property type="entry name" value="DNAH3_AAA_lid_1"/>
</dbReference>
<evidence type="ECO:0000259" key="19">
    <source>
        <dbReference type="Pfam" id="PF12780"/>
    </source>
</evidence>
<dbReference type="Pfam" id="PF18198">
    <property type="entry name" value="AAA_lid_11"/>
    <property type="match status" value="1"/>
</dbReference>
<keyword evidence="12" id="KW-0966">Cell projection</keyword>
<evidence type="ECO:0000313" key="26">
    <source>
        <dbReference type="Proteomes" id="UP001307889"/>
    </source>
</evidence>
<feature type="domain" description="Dynein heavy chain region D6 P-loop" evidence="15">
    <location>
        <begin position="3393"/>
        <end position="3507"/>
    </location>
</feature>
<feature type="region of interest" description="Disordered" evidence="14">
    <location>
        <begin position="47"/>
        <end position="81"/>
    </location>
</feature>
<dbReference type="Gene3D" id="1.20.140.100">
    <property type="entry name" value="Dynein heavy chain, N-terminal domain 2"/>
    <property type="match status" value="1"/>
</dbReference>
<evidence type="ECO:0000259" key="18">
    <source>
        <dbReference type="Pfam" id="PF12777"/>
    </source>
</evidence>
<dbReference type="InterPro" id="IPR035699">
    <property type="entry name" value="AAA_6"/>
</dbReference>
<evidence type="ECO:0000259" key="16">
    <source>
        <dbReference type="Pfam" id="PF08393"/>
    </source>
</evidence>
<feature type="domain" description="Dynein heavy chain ATP-binding dynein motor region" evidence="20">
    <location>
        <begin position="2928"/>
        <end position="3149"/>
    </location>
</feature>
<dbReference type="Pfam" id="PF18199">
    <property type="entry name" value="Dynein_C"/>
    <property type="match status" value="1"/>
</dbReference>
<dbReference type="Gene3D" id="1.10.8.1220">
    <property type="match status" value="1"/>
</dbReference>
<dbReference type="Gene3D" id="1.20.920.30">
    <property type="match status" value="1"/>
</dbReference>
<dbReference type="Gene3D" id="1.20.1270.280">
    <property type="match status" value="1"/>
</dbReference>
<evidence type="ECO:0000259" key="15">
    <source>
        <dbReference type="Pfam" id="PF03028"/>
    </source>
</evidence>
<keyword evidence="4" id="KW-0493">Microtubule</keyword>
<keyword evidence="26" id="KW-1185">Reference proteome</keyword>
<proteinExistence type="inferred from homology"/>